<comment type="caution">
    <text evidence="1">The sequence shown here is derived from an EMBL/GenBank/DDBJ whole genome shotgun (WGS) entry which is preliminary data.</text>
</comment>
<protein>
    <recommendedName>
        <fullName evidence="3">Tail assembly chaperone</fullName>
    </recommendedName>
</protein>
<accession>A0A8J3CI39</accession>
<dbReference type="Proteomes" id="UP000637578">
    <property type="component" value="Unassembled WGS sequence"/>
</dbReference>
<reference evidence="1" key="1">
    <citation type="journal article" date="2014" name="Int. J. Syst. Evol. Microbiol.">
        <title>Complete genome sequence of Corynebacterium casei LMG S-19264T (=DSM 44701T), isolated from a smear-ripened cheese.</title>
        <authorList>
            <consortium name="US DOE Joint Genome Institute (JGI-PGF)"/>
            <person name="Walter F."/>
            <person name="Albersmeier A."/>
            <person name="Kalinowski J."/>
            <person name="Ruckert C."/>
        </authorList>
    </citation>
    <scope>NUCLEOTIDE SEQUENCE</scope>
    <source>
        <strain evidence="1">CGMCC 4.5737</strain>
    </source>
</reference>
<dbReference type="EMBL" id="BMMK01000019">
    <property type="protein sequence ID" value="GGM64800.1"/>
    <property type="molecule type" value="Genomic_DNA"/>
</dbReference>
<sequence length="119" mass="13147">MSNNVFTLDDLRAEIERQYAPLSFSADGEEFVLRSLLRIGKKDREAILGKLKTLEDTDESTFSEAELVEILKFVLGAVVADGKGPRLLTILGDDLLLLRGLMERWTEATQPGEALPSPA</sequence>
<dbReference type="Pfam" id="PF17388">
    <property type="entry name" value="GP24_25"/>
    <property type="match status" value="1"/>
</dbReference>
<name>A0A8J3CI39_9PSEU</name>
<gene>
    <name evidence="1" type="ORF">GCM10012275_39240</name>
</gene>
<dbReference type="AlphaFoldDB" id="A0A8J3CI39"/>
<reference evidence="1" key="2">
    <citation type="submission" date="2020-09" db="EMBL/GenBank/DDBJ databases">
        <authorList>
            <person name="Sun Q."/>
            <person name="Zhou Y."/>
        </authorList>
    </citation>
    <scope>NUCLEOTIDE SEQUENCE</scope>
    <source>
        <strain evidence="1">CGMCC 4.5737</strain>
    </source>
</reference>
<evidence type="ECO:0000313" key="2">
    <source>
        <dbReference type="Proteomes" id="UP000637578"/>
    </source>
</evidence>
<evidence type="ECO:0000313" key="1">
    <source>
        <dbReference type="EMBL" id="GGM64800.1"/>
    </source>
</evidence>
<organism evidence="1 2">
    <name type="scientific">Longimycelium tulufanense</name>
    <dbReference type="NCBI Taxonomy" id="907463"/>
    <lineage>
        <taxon>Bacteria</taxon>
        <taxon>Bacillati</taxon>
        <taxon>Actinomycetota</taxon>
        <taxon>Actinomycetes</taxon>
        <taxon>Pseudonocardiales</taxon>
        <taxon>Pseudonocardiaceae</taxon>
        <taxon>Longimycelium</taxon>
    </lineage>
</organism>
<evidence type="ECO:0008006" key="3">
    <source>
        <dbReference type="Google" id="ProtNLM"/>
    </source>
</evidence>
<dbReference type="InterPro" id="IPR020132">
    <property type="entry name" value="Gp24/Gp25"/>
</dbReference>
<keyword evidence="2" id="KW-1185">Reference proteome</keyword>
<proteinExistence type="predicted"/>
<dbReference type="RefSeq" id="WP_189059760.1">
    <property type="nucleotide sequence ID" value="NZ_BMMK01000019.1"/>
</dbReference>